<dbReference type="Proteomes" id="UP000544331">
    <property type="component" value="Unassembled WGS sequence"/>
</dbReference>
<name>A0A8H5Y4U0_9HYPO</name>
<accession>A0A8H5Y4U0</accession>
<dbReference type="AlphaFoldDB" id="A0A8H5Y4U0"/>
<keyword evidence="2" id="KW-1185">Reference proteome</keyword>
<sequence>MPSPPLTDCPTIPGVALIPILSAEKFHTGFAMDRNHNPLNGGLGGYVGKGNDKIEFRSGLLPFTPEGSKVFAEAGTKFSPTTTLYGGARGTSDSGGLADAGIWAGVAKEFNKNFTGGVKVERSIKRTETQPTTSVNFWTLFKW</sequence>
<protein>
    <submittedName>
        <fullName evidence="1">Uncharacterized protein</fullName>
    </submittedName>
</protein>
<comment type="caution">
    <text evidence="1">The sequence shown here is derived from an EMBL/GenBank/DDBJ whole genome shotgun (WGS) entry which is preliminary data.</text>
</comment>
<organism evidence="1 2">
    <name type="scientific">Fusarium mundagurra</name>
    <dbReference type="NCBI Taxonomy" id="1567541"/>
    <lineage>
        <taxon>Eukaryota</taxon>
        <taxon>Fungi</taxon>
        <taxon>Dikarya</taxon>
        <taxon>Ascomycota</taxon>
        <taxon>Pezizomycotina</taxon>
        <taxon>Sordariomycetes</taxon>
        <taxon>Hypocreomycetidae</taxon>
        <taxon>Hypocreales</taxon>
        <taxon>Nectriaceae</taxon>
        <taxon>Fusarium</taxon>
        <taxon>Fusarium fujikuroi species complex</taxon>
    </lineage>
</organism>
<dbReference type="EMBL" id="JAAOAN010000490">
    <property type="protein sequence ID" value="KAF5705166.1"/>
    <property type="molecule type" value="Genomic_DNA"/>
</dbReference>
<dbReference type="OrthoDB" id="10525345at2759"/>
<proteinExistence type="predicted"/>
<evidence type="ECO:0000313" key="1">
    <source>
        <dbReference type="EMBL" id="KAF5705166.1"/>
    </source>
</evidence>
<gene>
    <name evidence="1" type="ORF">FMUND_12206</name>
</gene>
<evidence type="ECO:0000313" key="2">
    <source>
        <dbReference type="Proteomes" id="UP000544331"/>
    </source>
</evidence>
<reference evidence="1 2" key="1">
    <citation type="submission" date="2020-05" db="EMBL/GenBank/DDBJ databases">
        <title>Identification and distribution of gene clusters putatively required for synthesis of sphingolipid metabolism inhibitors in phylogenetically diverse species of the filamentous fungus Fusarium.</title>
        <authorList>
            <person name="Kim H.-S."/>
            <person name="Busman M."/>
            <person name="Brown D.W."/>
            <person name="Divon H."/>
            <person name="Uhlig S."/>
            <person name="Proctor R.H."/>
        </authorList>
    </citation>
    <scope>NUCLEOTIDE SEQUENCE [LARGE SCALE GENOMIC DNA]</scope>
    <source>
        <strain evidence="1 2">NRRL 66235</strain>
    </source>
</reference>